<evidence type="ECO:0000259" key="8">
    <source>
        <dbReference type="PROSITE" id="PS51845"/>
    </source>
</evidence>
<dbReference type="InterPro" id="IPR002073">
    <property type="entry name" value="PDEase_catalytic_dom"/>
</dbReference>
<dbReference type="InterPro" id="IPR036971">
    <property type="entry name" value="PDEase_catalytic_dom_sf"/>
</dbReference>
<dbReference type="EMBL" id="GL832964">
    <property type="protein sequence ID" value="EGD72608.1"/>
    <property type="molecule type" value="Genomic_DNA"/>
</dbReference>
<dbReference type="GeneID" id="16075014"/>
<dbReference type="GO" id="GO:0007165">
    <property type="term" value="P:signal transduction"/>
    <property type="evidence" value="ECO:0007669"/>
    <property type="project" value="InterPro"/>
</dbReference>
<feature type="region of interest" description="Disordered" evidence="7">
    <location>
        <begin position="241"/>
        <end position="277"/>
    </location>
</feature>
<protein>
    <recommendedName>
        <fullName evidence="6">Phosphodiesterase</fullName>
        <ecNumber evidence="6">3.1.4.-</ecNumber>
    </recommendedName>
</protein>
<accession>F2U8A0</accession>
<feature type="active site" description="Proton donor" evidence="3">
    <location>
        <position position="410"/>
    </location>
</feature>
<feature type="binding site" evidence="5">
    <location>
        <position position="451"/>
    </location>
    <ligand>
        <name>Zn(2+)</name>
        <dbReference type="ChEBI" id="CHEBI:29105"/>
        <label>2</label>
    </ligand>
</feature>
<keyword evidence="2 6" id="KW-0378">Hydrolase</keyword>
<feature type="binding site" evidence="4">
    <location>
        <position position="622"/>
    </location>
    <ligand>
        <name>AMP</name>
        <dbReference type="ChEBI" id="CHEBI:456215"/>
    </ligand>
</feature>
<dbReference type="RefSeq" id="XP_004994431.1">
    <property type="nucleotide sequence ID" value="XM_004994374.1"/>
</dbReference>
<evidence type="ECO:0000256" key="2">
    <source>
        <dbReference type="ARBA" id="ARBA00022801"/>
    </source>
</evidence>
<dbReference type="CDD" id="cd00077">
    <property type="entry name" value="HDc"/>
    <property type="match status" value="1"/>
</dbReference>
<dbReference type="STRING" id="946362.F2U8A0"/>
<dbReference type="PRINTS" id="PR00387">
    <property type="entry name" value="PDIESTERASE1"/>
</dbReference>
<evidence type="ECO:0000313" key="10">
    <source>
        <dbReference type="Proteomes" id="UP000007799"/>
    </source>
</evidence>
<dbReference type="SUPFAM" id="SSF109604">
    <property type="entry name" value="HD-domain/PDEase-like"/>
    <property type="match status" value="1"/>
</dbReference>
<feature type="binding site" evidence="5">
    <location>
        <position position="414"/>
    </location>
    <ligand>
        <name>Zn(2+)</name>
        <dbReference type="ChEBI" id="CHEBI:29105"/>
        <label>1</label>
    </ligand>
</feature>
<dbReference type="InterPro" id="IPR003607">
    <property type="entry name" value="HD/PDEase_dom"/>
</dbReference>
<feature type="compositionally biased region" description="Basic residues" evidence="7">
    <location>
        <begin position="738"/>
        <end position="748"/>
    </location>
</feature>
<feature type="region of interest" description="Disordered" evidence="7">
    <location>
        <begin position="1"/>
        <end position="91"/>
    </location>
</feature>
<feature type="binding site" evidence="4">
    <location>
        <position position="571"/>
    </location>
    <ligand>
        <name>AMP</name>
        <dbReference type="ChEBI" id="CHEBI:456215"/>
    </ligand>
</feature>
<dbReference type="OrthoDB" id="189220at2759"/>
<dbReference type="PANTHER" id="PTHR11347">
    <property type="entry name" value="CYCLIC NUCLEOTIDE PHOSPHODIESTERASE"/>
    <property type="match status" value="1"/>
</dbReference>
<feature type="region of interest" description="Disordered" evidence="7">
    <location>
        <begin position="704"/>
        <end position="833"/>
    </location>
</feature>
<feature type="compositionally biased region" description="Basic and acidic residues" evidence="7">
    <location>
        <begin position="662"/>
        <end position="674"/>
    </location>
</feature>
<keyword evidence="1 5" id="KW-0479">Metal-binding</keyword>
<name>F2U8A0_SALR5</name>
<feature type="binding site" evidence="5">
    <location>
        <position position="450"/>
    </location>
    <ligand>
        <name>Zn(2+)</name>
        <dbReference type="ChEBI" id="CHEBI:29105"/>
        <label>1</label>
    </ligand>
</feature>
<dbReference type="InParanoid" id="F2U8A0"/>
<feature type="domain" description="PDEase" evidence="8">
    <location>
        <begin position="325"/>
        <end position="666"/>
    </location>
</feature>
<feature type="compositionally biased region" description="Low complexity" evidence="7">
    <location>
        <begin position="755"/>
        <end position="764"/>
    </location>
</feature>
<evidence type="ECO:0000256" key="5">
    <source>
        <dbReference type="PIRSR" id="PIRSR623088-3"/>
    </source>
</evidence>
<dbReference type="KEGG" id="sre:PTSG_04343"/>
<dbReference type="eggNOG" id="KOG3689">
    <property type="taxonomic scope" value="Eukaryota"/>
</dbReference>
<keyword evidence="10" id="KW-1185">Reference proteome</keyword>
<dbReference type="Gene3D" id="1.10.1300.10">
    <property type="entry name" value="3'5'-cyclic nucleotide phosphodiesterase, catalytic domain"/>
    <property type="match status" value="1"/>
</dbReference>
<dbReference type="InterPro" id="IPR023088">
    <property type="entry name" value="PDEase"/>
</dbReference>
<dbReference type="Proteomes" id="UP000007799">
    <property type="component" value="Unassembled WGS sequence"/>
</dbReference>
<feature type="region of interest" description="Disordered" evidence="7">
    <location>
        <begin position="201"/>
        <end position="224"/>
    </location>
</feature>
<feature type="compositionally biased region" description="Gly residues" evidence="7">
    <location>
        <begin position="765"/>
        <end position="798"/>
    </location>
</feature>
<evidence type="ECO:0000256" key="6">
    <source>
        <dbReference type="RuleBase" id="RU363067"/>
    </source>
</evidence>
<gene>
    <name evidence="9" type="ORF">PTSG_04343</name>
</gene>
<reference evidence="9" key="1">
    <citation type="submission" date="2009-08" db="EMBL/GenBank/DDBJ databases">
        <title>Annotation of Salpingoeca rosetta.</title>
        <authorList>
            <consortium name="The Broad Institute Genome Sequencing Platform"/>
            <person name="Russ C."/>
            <person name="Cuomo C."/>
            <person name="Burger G."/>
            <person name="Gray M.W."/>
            <person name="Holland P.W.H."/>
            <person name="King N."/>
            <person name="Lang F.B.F."/>
            <person name="Roger A.J."/>
            <person name="Ruiz-Trillo I."/>
            <person name="Young S.K."/>
            <person name="Zeng Q."/>
            <person name="Gargeya S."/>
            <person name="Alvarado L."/>
            <person name="Berlin A."/>
            <person name="Chapman S.B."/>
            <person name="Chen Z."/>
            <person name="Freedman E."/>
            <person name="Gellesch M."/>
            <person name="Goldberg J."/>
            <person name="Griggs A."/>
            <person name="Gujja S."/>
            <person name="Heilman E."/>
            <person name="Heiman D."/>
            <person name="Howarth C."/>
            <person name="Mehta T."/>
            <person name="Neiman D."/>
            <person name="Pearson M."/>
            <person name="Roberts A."/>
            <person name="Saif S."/>
            <person name="Shea T."/>
            <person name="Shenoy N."/>
            <person name="Sisk P."/>
            <person name="Stolte C."/>
            <person name="Sykes S."/>
            <person name="White J."/>
            <person name="Yandava C."/>
            <person name="Haas B."/>
            <person name="Nusbaum C."/>
            <person name="Birren B."/>
        </authorList>
    </citation>
    <scope>NUCLEOTIDE SEQUENCE [LARGE SCALE GENOMIC DNA]</scope>
    <source>
        <strain evidence="9">ATCC 50818</strain>
    </source>
</reference>
<dbReference type="GO" id="GO:0004114">
    <property type="term" value="F:3',5'-cyclic-nucleotide phosphodiesterase activity"/>
    <property type="evidence" value="ECO:0007669"/>
    <property type="project" value="InterPro"/>
</dbReference>
<feature type="compositionally biased region" description="Low complexity" evidence="7">
    <location>
        <begin position="819"/>
        <end position="833"/>
    </location>
</feature>
<evidence type="ECO:0000256" key="1">
    <source>
        <dbReference type="ARBA" id="ARBA00022723"/>
    </source>
</evidence>
<evidence type="ECO:0000256" key="7">
    <source>
        <dbReference type="SAM" id="MobiDB-lite"/>
    </source>
</evidence>
<dbReference type="AlphaFoldDB" id="F2U8A0"/>
<feature type="region of interest" description="Disordered" evidence="7">
    <location>
        <begin position="662"/>
        <end position="681"/>
    </location>
</feature>
<comment type="cofactor">
    <cofactor evidence="6">
        <name>a divalent metal cation</name>
        <dbReference type="ChEBI" id="CHEBI:60240"/>
    </cofactor>
    <text evidence="6">Binds 2 divalent metal cations per subunit. Site 1 may preferentially bind zinc ions, while site 2 has a preference for magnesium and/or manganese ions.</text>
</comment>
<dbReference type="PROSITE" id="PS00126">
    <property type="entry name" value="PDEASE_I_1"/>
    <property type="match status" value="1"/>
</dbReference>
<feature type="binding site" evidence="4">
    <location>
        <position position="451"/>
    </location>
    <ligand>
        <name>AMP</name>
        <dbReference type="ChEBI" id="CHEBI:456215"/>
    </ligand>
</feature>
<dbReference type="EC" id="3.1.4.-" evidence="6"/>
<sequence length="833" mass="92765">MSAEDEYVSVAEISVTDVDEGESHSVPPTECFPERRQGSLRRKTMPARRRVSFMNDTDSDSDDSQLSDTFHLDDGHRLNEHTDTDDSVSARRQSSVDYSIASSCLEKSSSPLAETIAILLSLQEDLFPGPARPPVGCVTRRHPPQDRLQWCIANLAQLAVKEYADYEIQQLAHRRLEEMQLNEEIDENIIRWVEGAYSSHTSSVSRTSKPAKSSAPTAPLLQRRMSASHLRLSSLMEDKGEVDWMSDQPPLPRSCPDSPETRRKAAKAPPSPNDGILSLLARSHSYHELAQQRMKADKWTNVQNDEGNRTAKPAEIVRMRSAPLLRTQTDGLLKLSPECKAMLRGGLGDWSFDVFHFDVISGYRPLTVMAVAICRKRRLLKTLNVNQTTLCRFMSRIEDRYGRFPHIPYHSNIHATDVAHSVHNMLSAPRLQGTFTDLEHFAAIVAAACHDVEHPGVNNHFLKATWSPLAVLYNNKSVLENHHLAVTFQVMMEEEHNILAHMDEANKMLFRELVIEMILGTDTMTKHSAHLSALHSIAEKQRITGVATDEPLQLDDDERMKVLKALVHCADLANPTKPWAIAKLWSERIVTEFFEQGDRERDLKLEVGPVNDRHKVKLAASQLGFIDFLAQPMWEAWQDLIGDQDTVFMRNLVTNRSKWQQLKDKDDGVPEHVRSERRRVSRRWSSIRSIPAVSNGLRVLQAAHTHTRRSADQHRHGGISLSPFTSSPTHSNSSSSSRRVRSKSRSRRTPPLSPTPNNGRRAYGSGDGGRGCGGREGGVGVGGGGYDRASVGGGGGGGARRDDVARGPTPEVMRGGDGNSSSRSSMADDVVVV</sequence>
<feature type="compositionally biased region" description="Basic and acidic residues" evidence="7">
    <location>
        <begin position="70"/>
        <end position="84"/>
    </location>
</feature>
<feature type="compositionally biased region" description="Basic residues" evidence="7">
    <location>
        <begin position="38"/>
        <end position="51"/>
    </location>
</feature>
<feature type="binding site" evidence="5">
    <location>
        <position position="451"/>
    </location>
    <ligand>
        <name>Zn(2+)</name>
        <dbReference type="ChEBI" id="CHEBI:29105"/>
        <label>1</label>
    </ligand>
</feature>
<feature type="binding site" evidence="5">
    <location>
        <position position="571"/>
    </location>
    <ligand>
        <name>Zn(2+)</name>
        <dbReference type="ChEBI" id="CHEBI:29105"/>
        <label>1</label>
    </ligand>
</feature>
<dbReference type="GO" id="GO:0046872">
    <property type="term" value="F:metal ion binding"/>
    <property type="evidence" value="ECO:0007669"/>
    <property type="project" value="UniProtKB-KW"/>
</dbReference>
<organism evidence="10">
    <name type="scientific">Salpingoeca rosetta (strain ATCC 50818 / BSB-021)</name>
    <dbReference type="NCBI Taxonomy" id="946362"/>
    <lineage>
        <taxon>Eukaryota</taxon>
        <taxon>Choanoflagellata</taxon>
        <taxon>Craspedida</taxon>
        <taxon>Salpingoecidae</taxon>
        <taxon>Salpingoeca</taxon>
    </lineage>
</organism>
<dbReference type="PROSITE" id="PS51845">
    <property type="entry name" value="PDEASE_I_2"/>
    <property type="match status" value="1"/>
</dbReference>
<dbReference type="InterPro" id="IPR023174">
    <property type="entry name" value="PDEase_CS"/>
</dbReference>
<proteinExistence type="inferred from homology"/>
<dbReference type="SMART" id="SM00471">
    <property type="entry name" value="HDc"/>
    <property type="match status" value="1"/>
</dbReference>
<feature type="binding site" evidence="4">
    <location>
        <begin position="410"/>
        <end position="414"/>
    </location>
    <ligand>
        <name>AMP</name>
        <dbReference type="ChEBI" id="CHEBI:456215"/>
    </ligand>
</feature>
<evidence type="ECO:0000256" key="4">
    <source>
        <dbReference type="PIRSR" id="PIRSR623088-2"/>
    </source>
</evidence>
<dbReference type="FunCoup" id="F2U8A0">
    <property type="interactions" value="795"/>
</dbReference>
<evidence type="ECO:0000313" key="9">
    <source>
        <dbReference type="EMBL" id="EGD72608.1"/>
    </source>
</evidence>
<feature type="compositionally biased region" description="Low complexity" evidence="7">
    <location>
        <begin position="722"/>
        <end position="737"/>
    </location>
</feature>
<evidence type="ECO:0000256" key="3">
    <source>
        <dbReference type="PIRSR" id="PIRSR623088-1"/>
    </source>
</evidence>
<comment type="similarity">
    <text evidence="6">Belongs to the cyclic nucleotide phosphodiesterase family.</text>
</comment>
<dbReference type="Pfam" id="PF00233">
    <property type="entry name" value="PDEase_I"/>
    <property type="match status" value="1"/>
</dbReference>